<evidence type="ECO:0000256" key="2">
    <source>
        <dbReference type="ARBA" id="ARBA00023315"/>
    </source>
</evidence>
<evidence type="ECO:0000313" key="4">
    <source>
        <dbReference type="EMBL" id="MDQ0366567.1"/>
    </source>
</evidence>
<dbReference type="EMBL" id="JAUSUZ010000001">
    <property type="protein sequence ID" value="MDQ0366567.1"/>
    <property type="molecule type" value="Genomic_DNA"/>
</dbReference>
<dbReference type="Proteomes" id="UP001240236">
    <property type="component" value="Unassembled WGS sequence"/>
</dbReference>
<dbReference type="Gene3D" id="3.40.630.30">
    <property type="match status" value="1"/>
</dbReference>
<evidence type="ECO:0000313" key="5">
    <source>
        <dbReference type="Proteomes" id="UP001240236"/>
    </source>
</evidence>
<dbReference type="InterPro" id="IPR016181">
    <property type="entry name" value="Acyl_CoA_acyltransferase"/>
</dbReference>
<dbReference type="PANTHER" id="PTHR43420:SF47">
    <property type="entry name" value="N-ACETYLTRANSFERASE DOMAIN-CONTAINING PROTEIN"/>
    <property type="match status" value="1"/>
</dbReference>
<accession>A0AAE3VZN9</accession>
<reference evidence="4 5" key="1">
    <citation type="submission" date="2023-07" db="EMBL/GenBank/DDBJ databases">
        <title>Sequencing the genomes of 1000 actinobacteria strains.</title>
        <authorList>
            <person name="Klenk H.-P."/>
        </authorList>
    </citation>
    <scope>NUCLEOTIDE SEQUENCE [LARGE SCALE GENOMIC DNA]</scope>
    <source>
        <strain evidence="4 5">DSM 44709</strain>
    </source>
</reference>
<dbReference type="PANTHER" id="PTHR43420">
    <property type="entry name" value="ACETYLTRANSFERASE"/>
    <property type="match status" value="1"/>
</dbReference>
<dbReference type="SUPFAM" id="SSF55729">
    <property type="entry name" value="Acyl-CoA N-acyltransferases (Nat)"/>
    <property type="match status" value="1"/>
</dbReference>
<evidence type="ECO:0000256" key="1">
    <source>
        <dbReference type="ARBA" id="ARBA00022679"/>
    </source>
</evidence>
<protein>
    <submittedName>
        <fullName evidence="4">GNAT superfamily N-acetyltransferase</fullName>
    </submittedName>
</protein>
<dbReference type="CDD" id="cd04301">
    <property type="entry name" value="NAT_SF"/>
    <property type="match status" value="1"/>
</dbReference>
<dbReference type="InterPro" id="IPR000182">
    <property type="entry name" value="GNAT_dom"/>
</dbReference>
<evidence type="ECO:0000259" key="3">
    <source>
        <dbReference type="PROSITE" id="PS51186"/>
    </source>
</evidence>
<sequence>MSVTWQVDPELDDRLREEIVDLWHAASEAGGAVGFVPPVERDAVAAVARATFESLADGEDRLLVGRDGDRLVGLLFFTGNRSGLRMHWRTLKRVMIHPDRQGRGYGRALLAEAERVARESGLEALHLTVRAGNDTERFYQRAGYKEVGRVPGAIRVGPGDDRDEIHMWLPLR</sequence>
<feature type="domain" description="N-acetyltransferase" evidence="3">
    <location>
        <begin position="17"/>
        <end position="172"/>
    </location>
</feature>
<keyword evidence="1" id="KW-0808">Transferase</keyword>
<comment type="caution">
    <text evidence="4">The sequence shown here is derived from an EMBL/GenBank/DDBJ whole genome shotgun (WGS) entry which is preliminary data.</text>
</comment>
<dbReference type="InterPro" id="IPR050680">
    <property type="entry name" value="YpeA/RimI_acetyltransf"/>
</dbReference>
<keyword evidence="5" id="KW-1185">Reference proteome</keyword>
<organism evidence="4 5">
    <name type="scientific">Catenuloplanes indicus</name>
    <dbReference type="NCBI Taxonomy" id="137267"/>
    <lineage>
        <taxon>Bacteria</taxon>
        <taxon>Bacillati</taxon>
        <taxon>Actinomycetota</taxon>
        <taxon>Actinomycetes</taxon>
        <taxon>Micromonosporales</taxon>
        <taxon>Micromonosporaceae</taxon>
        <taxon>Catenuloplanes</taxon>
    </lineage>
</organism>
<dbReference type="AlphaFoldDB" id="A0AAE3VZN9"/>
<gene>
    <name evidence="4" type="ORF">J2S42_003236</name>
</gene>
<name>A0AAE3VZN9_9ACTN</name>
<dbReference type="Pfam" id="PF00583">
    <property type="entry name" value="Acetyltransf_1"/>
    <property type="match status" value="1"/>
</dbReference>
<keyword evidence="2" id="KW-0012">Acyltransferase</keyword>
<dbReference type="RefSeq" id="WP_307240000.1">
    <property type="nucleotide sequence ID" value="NZ_JAUSUZ010000001.1"/>
</dbReference>
<dbReference type="GO" id="GO:0016747">
    <property type="term" value="F:acyltransferase activity, transferring groups other than amino-acyl groups"/>
    <property type="evidence" value="ECO:0007669"/>
    <property type="project" value="InterPro"/>
</dbReference>
<dbReference type="PROSITE" id="PS51186">
    <property type="entry name" value="GNAT"/>
    <property type="match status" value="1"/>
</dbReference>
<proteinExistence type="predicted"/>